<gene>
    <name evidence="1" type="ORF">Prubr_51160</name>
</gene>
<dbReference type="KEGG" id="pry:Prubr_51160"/>
<name>A0A810N9Q9_9ACTN</name>
<proteinExistence type="predicted"/>
<dbReference type="EMBL" id="AP023359">
    <property type="protein sequence ID" value="BCJ68095.1"/>
    <property type="molecule type" value="Genomic_DNA"/>
</dbReference>
<dbReference type="Proteomes" id="UP000680866">
    <property type="component" value="Chromosome"/>
</dbReference>
<accession>A0A810N9Q9</accession>
<reference evidence="1" key="1">
    <citation type="submission" date="2020-08" db="EMBL/GenBank/DDBJ databases">
        <title>Whole genome shotgun sequence of Polymorphospora rubra NBRC 101157.</title>
        <authorList>
            <person name="Komaki H."/>
            <person name="Tamura T."/>
        </authorList>
    </citation>
    <scope>NUCLEOTIDE SEQUENCE</scope>
    <source>
        <strain evidence="1">NBRC 101157</strain>
    </source>
</reference>
<dbReference type="AlphaFoldDB" id="A0A810N9Q9"/>
<evidence type="ECO:0000313" key="1">
    <source>
        <dbReference type="EMBL" id="BCJ68095.1"/>
    </source>
</evidence>
<sequence>MPPEYLNHVLMVNGDDPRFVALLYGMWTRSSTPSKVIALPNRPGPGTACRTKPSLPLGEASSVVLKFEWNGSRNSAPATLTALVAWMRDE</sequence>
<protein>
    <submittedName>
        <fullName evidence="1">Uncharacterized protein</fullName>
    </submittedName>
</protein>
<organism evidence="1 2">
    <name type="scientific">Polymorphospora rubra</name>
    <dbReference type="NCBI Taxonomy" id="338584"/>
    <lineage>
        <taxon>Bacteria</taxon>
        <taxon>Bacillati</taxon>
        <taxon>Actinomycetota</taxon>
        <taxon>Actinomycetes</taxon>
        <taxon>Micromonosporales</taxon>
        <taxon>Micromonosporaceae</taxon>
        <taxon>Polymorphospora</taxon>
    </lineage>
</organism>
<keyword evidence="2" id="KW-1185">Reference proteome</keyword>
<evidence type="ECO:0000313" key="2">
    <source>
        <dbReference type="Proteomes" id="UP000680866"/>
    </source>
</evidence>